<keyword evidence="3" id="KW-1185">Reference proteome</keyword>
<dbReference type="RefSeq" id="WP_377981184.1">
    <property type="nucleotide sequence ID" value="NZ_JBBKXX010000003.1"/>
</dbReference>
<protein>
    <submittedName>
        <fullName evidence="2">Uncharacterized protein</fullName>
    </submittedName>
</protein>
<reference evidence="2 3" key="1">
    <citation type="submission" date="2024-03" db="EMBL/GenBank/DDBJ databases">
        <title>Aquirufa genome sequencing.</title>
        <authorList>
            <person name="Pitt A."/>
            <person name="Hahn M.W."/>
        </authorList>
    </citation>
    <scope>NUCLEOTIDE SEQUENCE [LARGE SCALE GENOMIC DNA]</scope>
    <source>
        <strain evidence="2 3">HETE-83D</strain>
    </source>
</reference>
<keyword evidence="1" id="KW-1133">Transmembrane helix</keyword>
<dbReference type="EMBL" id="JBBKXX010000003">
    <property type="protein sequence ID" value="MFD3408822.1"/>
    <property type="molecule type" value="Genomic_DNA"/>
</dbReference>
<gene>
    <name evidence="2" type="ORF">SKC37_09160</name>
</gene>
<dbReference type="Proteomes" id="UP001598019">
    <property type="component" value="Unassembled WGS sequence"/>
</dbReference>
<name>A0ABW6DQ04_9BACT</name>
<keyword evidence="1" id="KW-0812">Transmembrane</keyword>
<keyword evidence="1" id="KW-0472">Membrane</keyword>
<evidence type="ECO:0000313" key="2">
    <source>
        <dbReference type="EMBL" id="MFD3408822.1"/>
    </source>
</evidence>
<feature type="transmembrane region" description="Helical" evidence="1">
    <location>
        <begin position="118"/>
        <end position="136"/>
    </location>
</feature>
<sequence>MRIQILNPIVNTGEMEPQVARFFMYNEEGELTTYHVSENYIIIFNHRFIHKNISHPLRSGDKRYYKRIHCLEFQNKRVYFLSLFGSENSKGYHVGLSWFENQRFLWKMSDHWLQQEKNIRYIINLIFLILGAYLGFKNLK</sequence>
<comment type="caution">
    <text evidence="2">The sequence shown here is derived from an EMBL/GenBank/DDBJ whole genome shotgun (WGS) entry which is preliminary data.</text>
</comment>
<accession>A0ABW6DQ04</accession>
<organism evidence="2 3">
    <name type="scientific">Aquirufa esocilacus</name>
    <dbReference type="NCBI Taxonomy" id="3096513"/>
    <lineage>
        <taxon>Bacteria</taxon>
        <taxon>Pseudomonadati</taxon>
        <taxon>Bacteroidota</taxon>
        <taxon>Cytophagia</taxon>
        <taxon>Cytophagales</taxon>
        <taxon>Flectobacillaceae</taxon>
        <taxon>Aquirufa</taxon>
    </lineage>
</organism>
<evidence type="ECO:0000313" key="3">
    <source>
        <dbReference type="Proteomes" id="UP001598019"/>
    </source>
</evidence>
<proteinExistence type="predicted"/>
<evidence type="ECO:0000256" key="1">
    <source>
        <dbReference type="SAM" id="Phobius"/>
    </source>
</evidence>